<dbReference type="RefSeq" id="WP_105240775.1">
    <property type="nucleotide sequence ID" value="NZ_CP023270.1"/>
</dbReference>
<evidence type="ECO:0000313" key="1">
    <source>
        <dbReference type="EMBL" id="AVJ30148.1"/>
    </source>
</evidence>
<gene>
    <name evidence="1" type="ORF">CLM73_25315</name>
</gene>
<sequence length="227" mass="24162">MAFIEIINNSNTVLIDDEYSNLVLAAKSWAPFVGNVATIDYAQGSGDLPLIAFRSSSPVALGSVTRPNAGTYRFTAYKALNDPAASVEYYIFHLPHAVPSANGLVQLFNGAGQLVFDSNLKYFRLALLEHLTSMSTRSWALPAGRAYAVAAPHPLFLSVNAPIGAQPPPNVPFANQTTFYGHSVNGNVIQGNSITINAGTSVCPGTNCGWSFFNSQGPMMVVDVTGF</sequence>
<dbReference type="Proteomes" id="UP000239477">
    <property type="component" value="Chromosome"/>
</dbReference>
<accession>A0A2S0IDV6</accession>
<proteinExistence type="predicted"/>
<keyword evidence="2" id="KW-1185">Reference proteome</keyword>
<dbReference type="AlphaFoldDB" id="A0A2S0IDV6"/>
<reference evidence="1 2" key="1">
    <citation type="submission" date="2017-09" db="EMBL/GenBank/DDBJ databases">
        <title>Genomic, metabolic, and phenotypic characteristics of bacterial isolates from the natural microbiome of the model nematode Caenorhabditis elegans.</title>
        <authorList>
            <person name="Zimmermann J."/>
            <person name="Obeng N."/>
            <person name="Yang W."/>
            <person name="Obeng O."/>
            <person name="Kissoyan K."/>
            <person name="Pees B."/>
            <person name="Dirksen P."/>
            <person name="Hoppner M."/>
            <person name="Franke A."/>
            <person name="Rosenstiel P."/>
            <person name="Leippe M."/>
            <person name="Dierking K."/>
            <person name="Kaleta C."/>
            <person name="Schulenburg H."/>
        </authorList>
    </citation>
    <scope>NUCLEOTIDE SEQUENCE [LARGE SCALE GENOMIC DNA]</scope>
    <source>
        <strain evidence="1 2">MYb73</strain>
    </source>
</reference>
<protein>
    <submittedName>
        <fullName evidence="1">Uncharacterized protein</fullName>
    </submittedName>
</protein>
<organism evidence="1 2">
    <name type="scientific">Achromobacter spanius</name>
    <dbReference type="NCBI Taxonomy" id="217203"/>
    <lineage>
        <taxon>Bacteria</taxon>
        <taxon>Pseudomonadati</taxon>
        <taxon>Pseudomonadota</taxon>
        <taxon>Betaproteobacteria</taxon>
        <taxon>Burkholderiales</taxon>
        <taxon>Alcaligenaceae</taxon>
        <taxon>Achromobacter</taxon>
    </lineage>
</organism>
<name>A0A2S0IDV6_9BURK</name>
<evidence type="ECO:0000313" key="2">
    <source>
        <dbReference type="Proteomes" id="UP000239477"/>
    </source>
</evidence>
<dbReference type="EMBL" id="CP023270">
    <property type="protein sequence ID" value="AVJ30148.1"/>
    <property type="molecule type" value="Genomic_DNA"/>
</dbReference>
<dbReference type="OrthoDB" id="6427986at2"/>